<proteinExistence type="predicted"/>
<accession>X1CUT1</accession>
<dbReference type="EMBL" id="BART01032492">
    <property type="protein sequence ID" value="GAH11537.1"/>
    <property type="molecule type" value="Genomic_DNA"/>
</dbReference>
<feature type="non-terminal residue" evidence="1">
    <location>
        <position position="1"/>
    </location>
</feature>
<sequence length="54" mass="6049">AIGWKGERVDMFRMFSAEPERFTTAISEMVRRAKELGPTPVHKGTAGKWVEAGK</sequence>
<organism evidence="1">
    <name type="scientific">marine sediment metagenome</name>
    <dbReference type="NCBI Taxonomy" id="412755"/>
    <lineage>
        <taxon>unclassified sequences</taxon>
        <taxon>metagenomes</taxon>
        <taxon>ecological metagenomes</taxon>
    </lineage>
</organism>
<protein>
    <submittedName>
        <fullName evidence="1">Uncharacterized protein</fullName>
    </submittedName>
</protein>
<dbReference type="AlphaFoldDB" id="X1CUT1"/>
<evidence type="ECO:0000313" key="1">
    <source>
        <dbReference type="EMBL" id="GAH11537.1"/>
    </source>
</evidence>
<name>X1CUT1_9ZZZZ</name>
<reference evidence="1" key="1">
    <citation type="journal article" date="2014" name="Front. Microbiol.">
        <title>High frequency of phylogenetically diverse reductive dehalogenase-homologous genes in deep subseafloor sedimentary metagenomes.</title>
        <authorList>
            <person name="Kawai M."/>
            <person name="Futagami T."/>
            <person name="Toyoda A."/>
            <person name="Takaki Y."/>
            <person name="Nishi S."/>
            <person name="Hori S."/>
            <person name="Arai W."/>
            <person name="Tsubouchi T."/>
            <person name="Morono Y."/>
            <person name="Uchiyama I."/>
            <person name="Ito T."/>
            <person name="Fujiyama A."/>
            <person name="Inagaki F."/>
            <person name="Takami H."/>
        </authorList>
    </citation>
    <scope>NUCLEOTIDE SEQUENCE</scope>
    <source>
        <strain evidence="1">Expedition CK06-06</strain>
    </source>
</reference>
<comment type="caution">
    <text evidence="1">The sequence shown here is derived from an EMBL/GenBank/DDBJ whole genome shotgun (WGS) entry which is preliminary data.</text>
</comment>
<gene>
    <name evidence="1" type="ORF">S01H4_56137</name>
</gene>